<comment type="caution">
    <text evidence="1">The sequence shown here is derived from an EMBL/GenBank/DDBJ whole genome shotgun (WGS) entry which is preliminary data.</text>
</comment>
<organism evidence="1 2">
    <name type="scientific">Nephila pilipes</name>
    <name type="common">Giant wood spider</name>
    <name type="synonym">Nephila maculata</name>
    <dbReference type="NCBI Taxonomy" id="299642"/>
    <lineage>
        <taxon>Eukaryota</taxon>
        <taxon>Metazoa</taxon>
        <taxon>Ecdysozoa</taxon>
        <taxon>Arthropoda</taxon>
        <taxon>Chelicerata</taxon>
        <taxon>Arachnida</taxon>
        <taxon>Araneae</taxon>
        <taxon>Araneomorphae</taxon>
        <taxon>Entelegynae</taxon>
        <taxon>Araneoidea</taxon>
        <taxon>Nephilidae</taxon>
        <taxon>Nephila</taxon>
    </lineage>
</organism>
<dbReference type="EMBL" id="BMAW01013492">
    <property type="protein sequence ID" value="GFT34343.1"/>
    <property type="molecule type" value="Genomic_DNA"/>
</dbReference>
<gene>
    <name evidence="1" type="ORF">NPIL_248331</name>
</gene>
<dbReference type="AlphaFoldDB" id="A0A8X6NTR8"/>
<reference evidence="1" key="1">
    <citation type="submission" date="2020-08" db="EMBL/GenBank/DDBJ databases">
        <title>Multicomponent nature underlies the extraordinary mechanical properties of spider dragline silk.</title>
        <authorList>
            <person name="Kono N."/>
            <person name="Nakamura H."/>
            <person name="Mori M."/>
            <person name="Yoshida Y."/>
            <person name="Ohtoshi R."/>
            <person name="Malay A.D."/>
            <person name="Moran D.A.P."/>
            <person name="Tomita M."/>
            <person name="Numata K."/>
            <person name="Arakawa K."/>
        </authorList>
    </citation>
    <scope>NUCLEOTIDE SEQUENCE</scope>
</reference>
<sequence length="101" mass="12193">MFPSTQMNINEVRTREERPSRYNLMLHIRSTSQPIQSLRIDPSYYTNDRLLNSDFKRYHCAVKIQYNIFHSMKKEFLTMQCYVNPNCFYAHCPTSKLSHCY</sequence>
<evidence type="ECO:0000313" key="1">
    <source>
        <dbReference type="EMBL" id="GFT34343.1"/>
    </source>
</evidence>
<protein>
    <submittedName>
        <fullName evidence="1">Uncharacterized protein</fullName>
    </submittedName>
</protein>
<dbReference type="Proteomes" id="UP000887013">
    <property type="component" value="Unassembled WGS sequence"/>
</dbReference>
<proteinExistence type="predicted"/>
<evidence type="ECO:0000313" key="2">
    <source>
        <dbReference type="Proteomes" id="UP000887013"/>
    </source>
</evidence>
<accession>A0A8X6NTR8</accession>
<name>A0A8X6NTR8_NEPPI</name>
<keyword evidence="2" id="KW-1185">Reference proteome</keyword>